<evidence type="ECO:0000313" key="2">
    <source>
        <dbReference type="EMBL" id="SFA86156.1"/>
    </source>
</evidence>
<keyword evidence="3" id="KW-1185">Reference proteome</keyword>
<gene>
    <name evidence="2" type="ORF">SAMN05421688_1251</name>
</gene>
<evidence type="ECO:0000256" key="1">
    <source>
        <dbReference type="SAM" id="Phobius"/>
    </source>
</evidence>
<proteinExistence type="predicted"/>
<dbReference type="STRING" id="871651.SAMN05421688_1251"/>
<organism evidence="2 3">
    <name type="scientific">Poseidonocella pacifica</name>
    <dbReference type="NCBI Taxonomy" id="871651"/>
    <lineage>
        <taxon>Bacteria</taxon>
        <taxon>Pseudomonadati</taxon>
        <taxon>Pseudomonadota</taxon>
        <taxon>Alphaproteobacteria</taxon>
        <taxon>Rhodobacterales</taxon>
        <taxon>Roseobacteraceae</taxon>
        <taxon>Poseidonocella</taxon>
    </lineage>
</organism>
<evidence type="ECO:0000313" key="3">
    <source>
        <dbReference type="Proteomes" id="UP000198796"/>
    </source>
</evidence>
<name>A0A1I0WE21_9RHOB</name>
<keyword evidence="1" id="KW-0472">Membrane</keyword>
<dbReference type="AlphaFoldDB" id="A0A1I0WE21"/>
<accession>A0A1I0WE21</accession>
<keyword evidence="1" id="KW-1133">Transmembrane helix</keyword>
<keyword evidence="1" id="KW-0812">Transmembrane</keyword>
<protein>
    <submittedName>
        <fullName evidence="2">Uncharacterized protein</fullName>
    </submittedName>
</protein>
<sequence>MVCSVPDKGMAKRIGLAVVCGLMGMVLAPLFGVGGGIGAIVGVVFFALSRISASGGKDE</sequence>
<reference evidence="2 3" key="1">
    <citation type="submission" date="2016-10" db="EMBL/GenBank/DDBJ databases">
        <authorList>
            <person name="de Groot N.N."/>
        </authorList>
    </citation>
    <scope>NUCLEOTIDE SEQUENCE [LARGE SCALE GENOMIC DNA]</scope>
    <source>
        <strain evidence="2 3">DSM 29316</strain>
    </source>
</reference>
<feature type="transmembrane region" description="Helical" evidence="1">
    <location>
        <begin position="14"/>
        <end position="47"/>
    </location>
</feature>
<dbReference type="EMBL" id="FOJU01000002">
    <property type="protein sequence ID" value="SFA86156.1"/>
    <property type="molecule type" value="Genomic_DNA"/>
</dbReference>
<dbReference type="Proteomes" id="UP000198796">
    <property type="component" value="Unassembled WGS sequence"/>
</dbReference>